<evidence type="ECO:0000256" key="1">
    <source>
        <dbReference type="ARBA" id="ARBA00022722"/>
    </source>
</evidence>
<dbReference type="PANTHER" id="PTHR42646">
    <property type="entry name" value="FLAP ENDONUCLEASE XNI"/>
    <property type="match status" value="1"/>
</dbReference>
<dbReference type="InterPro" id="IPR038969">
    <property type="entry name" value="FEN"/>
</dbReference>
<dbReference type="InterPro" id="IPR029060">
    <property type="entry name" value="PIN-like_dom_sf"/>
</dbReference>
<accession>A0A382NS24</accession>
<dbReference type="Gene3D" id="3.40.50.1010">
    <property type="entry name" value="5'-nuclease"/>
    <property type="match status" value="1"/>
</dbReference>
<dbReference type="AlphaFoldDB" id="A0A382NS24"/>
<dbReference type="PANTHER" id="PTHR42646:SF2">
    <property type="entry name" value="5'-3' EXONUCLEASE FAMILY PROTEIN"/>
    <property type="match status" value="1"/>
</dbReference>
<dbReference type="InterPro" id="IPR020046">
    <property type="entry name" value="5-3_exonucl_a-hlix_arch_N"/>
</dbReference>
<dbReference type="GO" id="GO:0017108">
    <property type="term" value="F:5'-flap endonuclease activity"/>
    <property type="evidence" value="ECO:0007669"/>
    <property type="project" value="InterPro"/>
</dbReference>
<feature type="domain" description="5'-3' exonuclease" evidence="3">
    <location>
        <begin position="9"/>
        <end position="110"/>
    </location>
</feature>
<dbReference type="InterPro" id="IPR002421">
    <property type="entry name" value="5-3_exonuclease"/>
</dbReference>
<dbReference type="CDD" id="cd09859">
    <property type="entry name" value="PIN_53EXO"/>
    <property type="match status" value="1"/>
</dbReference>
<evidence type="ECO:0000313" key="4">
    <source>
        <dbReference type="EMBL" id="SVC63145.1"/>
    </source>
</evidence>
<dbReference type="GO" id="GO:0033567">
    <property type="term" value="P:DNA replication, Okazaki fragment processing"/>
    <property type="evidence" value="ECO:0007669"/>
    <property type="project" value="InterPro"/>
</dbReference>
<dbReference type="GO" id="GO:0003677">
    <property type="term" value="F:DNA binding"/>
    <property type="evidence" value="ECO:0007669"/>
    <property type="project" value="InterPro"/>
</dbReference>
<feature type="non-terminal residue" evidence="4">
    <location>
        <position position="110"/>
    </location>
</feature>
<evidence type="ECO:0000259" key="3">
    <source>
        <dbReference type="SMART" id="SM00475"/>
    </source>
</evidence>
<evidence type="ECO:0000256" key="2">
    <source>
        <dbReference type="ARBA" id="ARBA00022801"/>
    </source>
</evidence>
<reference evidence="4" key="1">
    <citation type="submission" date="2018-05" db="EMBL/GenBank/DDBJ databases">
        <authorList>
            <person name="Lanie J.A."/>
            <person name="Ng W.-L."/>
            <person name="Kazmierczak K.M."/>
            <person name="Andrzejewski T.M."/>
            <person name="Davidsen T.M."/>
            <person name="Wayne K.J."/>
            <person name="Tettelin H."/>
            <person name="Glass J.I."/>
            <person name="Rusch D."/>
            <person name="Podicherti R."/>
            <person name="Tsui H.-C.T."/>
            <person name="Winkler M.E."/>
        </authorList>
    </citation>
    <scope>NUCLEOTIDE SEQUENCE</scope>
</reference>
<dbReference type="GO" id="GO:0008409">
    <property type="term" value="F:5'-3' exonuclease activity"/>
    <property type="evidence" value="ECO:0007669"/>
    <property type="project" value="InterPro"/>
</dbReference>
<proteinExistence type="predicted"/>
<dbReference type="Pfam" id="PF02739">
    <property type="entry name" value="5_3_exonuc_N"/>
    <property type="match status" value="1"/>
</dbReference>
<name>A0A382NS24_9ZZZZ</name>
<dbReference type="EMBL" id="UINC01101929">
    <property type="protein sequence ID" value="SVC63145.1"/>
    <property type="molecule type" value="Genomic_DNA"/>
</dbReference>
<gene>
    <name evidence="4" type="ORF">METZ01_LOCUS315999</name>
</gene>
<sequence length="110" mass="12541">MINESSEQDPIILVDGSWYLYRAYHALPPLMTSNKQPTGAIRGVVSMIKKIIQDHPNSPLAVVFDSKGKTFRHEMYKEYKANRPPMPEDLIEQIEPIYKIIKALGITLIS</sequence>
<dbReference type="SMART" id="SM00475">
    <property type="entry name" value="53EXOc"/>
    <property type="match status" value="1"/>
</dbReference>
<organism evidence="4">
    <name type="scientific">marine metagenome</name>
    <dbReference type="NCBI Taxonomy" id="408172"/>
    <lineage>
        <taxon>unclassified sequences</taxon>
        <taxon>metagenomes</taxon>
        <taxon>ecological metagenomes</taxon>
    </lineage>
</organism>
<keyword evidence="2" id="KW-0378">Hydrolase</keyword>
<dbReference type="SUPFAM" id="SSF88723">
    <property type="entry name" value="PIN domain-like"/>
    <property type="match status" value="1"/>
</dbReference>
<keyword evidence="1" id="KW-0540">Nuclease</keyword>
<protein>
    <recommendedName>
        <fullName evidence="3">5'-3' exonuclease domain-containing protein</fullName>
    </recommendedName>
</protein>